<dbReference type="STRING" id="229921.ADN01_04070"/>
<accession>A0A0N8GS21</accession>
<dbReference type="Pfam" id="PF14353">
    <property type="entry name" value="CpXC"/>
    <property type="match status" value="1"/>
</dbReference>
<organism evidence="2 3">
    <name type="scientific">Levilinea saccharolytica</name>
    <dbReference type="NCBI Taxonomy" id="229921"/>
    <lineage>
        <taxon>Bacteria</taxon>
        <taxon>Bacillati</taxon>
        <taxon>Chloroflexota</taxon>
        <taxon>Anaerolineae</taxon>
        <taxon>Anaerolineales</taxon>
        <taxon>Anaerolineaceae</taxon>
        <taxon>Levilinea</taxon>
    </lineage>
</organism>
<dbReference type="Proteomes" id="UP000050501">
    <property type="component" value="Unassembled WGS sequence"/>
</dbReference>
<dbReference type="RefSeq" id="WP_062418920.1">
    <property type="nucleotide sequence ID" value="NZ_DF967974.1"/>
</dbReference>
<reference evidence="2 3" key="1">
    <citation type="submission" date="2015-07" db="EMBL/GenBank/DDBJ databases">
        <title>Genome sequence of Levilinea saccharolytica DSM 16555.</title>
        <authorList>
            <person name="Hemp J."/>
            <person name="Ward L.M."/>
            <person name="Pace L.A."/>
            <person name="Fischer W.W."/>
        </authorList>
    </citation>
    <scope>NUCLEOTIDE SEQUENCE [LARGE SCALE GENOMIC DNA]</scope>
    <source>
        <strain evidence="2 3">KIBI-1</strain>
    </source>
</reference>
<dbReference type="InterPro" id="IPR025682">
    <property type="entry name" value="CpXC_dom"/>
</dbReference>
<sequence length="450" mass="50422">MAKTTTSCPRCRQPVVADVEQLFDLNQDPRAKQRLLGGQANQIACQSCGYQGNFSTPIVYHDPEKELLLTYFPPEMGLPANEQERIIGPLITQVTNKLPAEKRKAYLFRPQTMFTFDTLIEKILEGDGITKEMIQAQQARLALLQRLLTTTSVDSRLTIIQQEEAIIDAEFFTLFGRVIESAMAQGDQQTARALAGLQQELLDNTSFGRQVKSSAEASERMVKSLQEASQSGLTRDKLLDVFLTAPDEASLSTVVTMTRTGLDYEFFQVLSGRIEAADGPEKEKLETLRGTLLKMVEAIDQQIAQQMEATKAILDQILATPDIEKTIRDNAQLIDDFFVEVVQAELQAARQNGDLERSAKINQVVDVLKKLSAPPKEFELIEKLMQVGEDAQRRKILEENAEMVTGEFVQMLSTLASQSESQGQPPEVVEELKKIYRLSLRFTMEANLKK</sequence>
<protein>
    <recommendedName>
        <fullName evidence="1">CpXC domain-containing protein</fullName>
    </recommendedName>
</protein>
<proteinExistence type="predicted"/>
<name>A0A0N8GS21_9CHLR</name>
<comment type="caution">
    <text evidence="2">The sequence shown here is derived from an EMBL/GenBank/DDBJ whole genome shotgun (WGS) entry which is preliminary data.</text>
</comment>
<dbReference type="EMBL" id="LGCM01000018">
    <property type="protein sequence ID" value="KPL88082.1"/>
    <property type="molecule type" value="Genomic_DNA"/>
</dbReference>
<evidence type="ECO:0000259" key="1">
    <source>
        <dbReference type="Pfam" id="PF14353"/>
    </source>
</evidence>
<evidence type="ECO:0000313" key="2">
    <source>
        <dbReference type="EMBL" id="KPL88082.1"/>
    </source>
</evidence>
<dbReference type="AlphaFoldDB" id="A0A0N8GS21"/>
<evidence type="ECO:0000313" key="3">
    <source>
        <dbReference type="Proteomes" id="UP000050501"/>
    </source>
</evidence>
<gene>
    <name evidence="2" type="ORF">ADN01_04070</name>
</gene>
<keyword evidence="3" id="KW-1185">Reference proteome</keyword>
<feature type="domain" description="CpXC" evidence="1">
    <location>
        <begin position="7"/>
        <end position="135"/>
    </location>
</feature>